<dbReference type="AlphaFoldDB" id="A0A089ZGK9"/>
<evidence type="ECO:0000256" key="9">
    <source>
        <dbReference type="ARBA" id="ARBA00022695"/>
    </source>
</evidence>
<dbReference type="EC" id="4.2.99.18" evidence="4"/>
<dbReference type="EMBL" id="CP006933">
    <property type="protein sequence ID" value="AIS32260.1"/>
    <property type="molecule type" value="Genomic_DNA"/>
</dbReference>
<keyword evidence="15" id="KW-0234">DNA repair</keyword>
<dbReference type="GO" id="GO:0003677">
    <property type="term" value="F:DNA binding"/>
    <property type="evidence" value="ECO:0007669"/>
    <property type="project" value="InterPro"/>
</dbReference>
<accession>A0A089ZGK9</accession>
<dbReference type="InterPro" id="IPR037160">
    <property type="entry name" value="DNA_Pol_thumb_sf"/>
</dbReference>
<dbReference type="Gene3D" id="1.10.150.110">
    <property type="entry name" value="DNA polymerase beta, N-terminal domain-like"/>
    <property type="match status" value="1"/>
</dbReference>
<comment type="catalytic activity">
    <reaction evidence="24">
        <text>DNA(n) + a 2'-deoxyribonucleoside 5'-triphosphate = DNA(n+1) + diphosphate</text>
        <dbReference type="Rhea" id="RHEA:22508"/>
        <dbReference type="Rhea" id="RHEA-COMP:17339"/>
        <dbReference type="Rhea" id="RHEA-COMP:17340"/>
        <dbReference type="ChEBI" id="CHEBI:33019"/>
        <dbReference type="ChEBI" id="CHEBI:61560"/>
        <dbReference type="ChEBI" id="CHEBI:173112"/>
        <dbReference type="EC" id="2.7.7.7"/>
    </reaction>
</comment>
<evidence type="ECO:0000256" key="15">
    <source>
        <dbReference type="ARBA" id="ARBA00023204"/>
    </source>
</evidence>
<keyword evidence="14" id="KW-0915">Sodium</keyword>
<evidence type="ECO:0000256" key="2">
    <source>
        <dbReference type="ARBA" id="ARBA00004496"/>
    </source>
</evidence>
<evidence type="ECO:0000259" key="25">
    <source>
        <dbReference type="SMART" id="SM00278"/>
    </source>
</evidence>
<dbReference type="GO" id="GO:0070733">
    <property type="term" value="F:AMPylase activity"/>
    <property type="evidence" value="ECO:0007669"/>
    <property type="project" value="UniProtKB-EC"/>
</dbReference>
<dbReference type="Gene3D" id="3.30.460.10">
    <property type="entry name" value="Beta Polymerase, domain 2"/>
    <property type="match status" value="1"/>
</dbReference>
<dbReference type="Pfam" id="PF14791">
    <property type="entry name" value="DNA_pol_B_thumb"/>
    <property type="match status" value="1"/>
</dbReference>
<dbReference type="InterPro" id="IPR027421">
    <property type="entry name" value="DNA_pol_lamdba_lyase_dom_sf"/>
</dbReference>
<dbReference type="Gene3D" id="3.20.20.140">
    <property type="entry name" value="Metal-dependent hydrolases"/>
    <property type="match status" value="1"/>
</dbReference>
<dbReference type="Pfam" id="PF02811">
    <property type="entry name" value="PHP"/>
    <property type="match status" value="1"/>
</dbReference>
<keyword evidence="7" id="KW-0237">DNA synthesis</keyword>
<evidence type="ECO:0000256" key="13">
    <source>
        <dbReference type="ARBA" id="ARBA00022932"/>
    </source>
</evidence>
<keyword evidence="8" id="KW-0808">Transferase</keyword>
<dbReference type="Gene3D" id="1.10.150.20">
    <property type="entry name" value="5' to 3' exonuclease, C-terminal subdomain"/>
    <property type="match status" value="1"/>
</dbReference>
<proteinExistence type="predicted"/>
<evidence type="ECO:0000259" key="27">
    <source>
        <dbReference type="SMART" id="SM00483"/>
    </source>
</evidence>
<dbReference type="Gene3D" id="3.30.210.10">
    <property type="entry name" value="DNA polymerase, thumb domain"/>
    <property type="match status" value="1"/>
</dbReference>
<evidence type="ECO:0000256" key="23">
    <source>
        <dbReference type="ARBA" id="ARBA00048696"/>
    </source>
</evidence>
<comment type="function">
    <text evidence="21">Repair polymerase that plays a key role in base-excision repair. During this process, the damaged base is excised by specific DNA glycosylases, the DNA backbone is nicked at the abasic site by an apurinic/apyrimidic (AP) endonuclease, and POLB removes 5'-deoxyribose-phosphate from the preincised AP site acting as a 5'-deoxyribose-phosphate lyase (5'-dRP lyase); through its DNA polymerase activity, it adds one nucleotide to the 3' end of the arising single-nucleotide gap. Conducts 'gap-filling' DNA synthesis in a stepwise distributive fashion rather than in a processive fashion as for other DNA polymerases. It is also able to cleave sugar-phosphate bonds 3' to an intact AP site, acting as an AP lyase.</text>
</comment>
<dbReference type="SMART" id="SM00483">
    <property type="entry name" value="POLXc"/>
    <property type="match status" value="1"/>
</dbReference>
<dbReference type="OrthoDB" id="8999at2157"/>
<dbReference type="PANTHER" id="PTHR36928">
    <property type="entry name" value="PHOSPHATASE YCDX-RELATED"/>
    <property type="match status" value="1"/>
</dbReference>
<keyword evidence="11" id="KW-0227">DNA damage</keyword>
<dbReference type="PANTHER" id="PTHR36928:SF1">
    <property type="entry name" value="PHOSPHATASE YCDX-RELATED"/>
    <property type="match status" value="1"/>
</dbReference>
<evidence type="ECO:0000256" key="5">
    <source>
        <dbReference type="ARBA" id="ARBA00020020"/>
    </source>
</evidence>
<evidence type="ECO:0000256" key="11">
    <source>
        <dbReference type="ARBA" id="ARBA00022763"/>
    </source>
</evidence>
<keyword evidence="13" id="KW-0239">DNA-directed DNA polymerase</keyword>
<keyword evidence="12" id="KW-0832">Ubl conjugation</keyword>
<sequence length="568" mass="63732">MQNHKVASLLNRVADYLEMDDVDFRTKAYRRAAHTIETLSVDIAQIRKQGKLQKLPGVGTHIGVKIEEILDTGKLEYLENLKEQYPVDLDSLMSVEGLGPKKIKLLYHELGITNLDDLEREGKRHHIRRLKGMGAKTEAKILQNLEFARKSTGRQLLGEVMPLARKIKEKVGALEAVEEVKIAGSIRRCQETVGDIDVLTVTNHPDEVMDFFTQMDIVDEVVVKGHSKSTVRLFNGMDADIRVFKTDEFGSALVYFTGSREFNISLRKIAISMDMKLNEYGVFHQEERVAGATEEDVLKALGLDYIPPELRENTGEIEASLEGKLPQLVDYSDINGDLHVHTNWSDGKSSIMEMATGAAGRGYEYLAITDHTTLPVASGLNEKRLRQQMDKIDQVNSQLDDIVLLKGAEVNLDSVGNLDMPQNLLEGLDLVVASVHYDLHQDPEKMNERIGQALENEQVDMLAHPTGRKIKERQPSPLNIEKLLEKASDTGTILEVNSQPKRLDLKDMHIKMAVEYGCHLAINSDSHHVDSLGFLELGVATARRGWAQKKDIVNTLPRKKLWKKLGLS</sequence>
<evidence type="ECO:0000256" key="16">
    <source>
        <dbReference type="ARBA" id="ARBA00034531"/>
    </source>
</evidence>
<dbReference type="InterPro" id="IPR029398">
    <property type="entry name" value="PolB_thumb"/>
</dbReference>
<dbReference type="InterPro" id="IPR050243">
    <property type="entry name" value="PHP_phosphatase"/>
</dbReference>
<keyword evidence="6" id="KW-0488">Methylation</keyword>
<dbReference type="InterPro" id="IPR022311">
    <property type="entry name" value="PolX-like"/>
</dbReference>
<comment type="catalytic activity">
    <reaction evidence="23">
        <text>L-tyrosyl-[protein] + ATP = O-(5'-adenylyl)-L-tyrosyl-[protein] + diphosphate</text>
        <dbReference type="Rhea" id="RHEA:54288"/>
        <dbReference type="Rhea" id="RHEA-COMP:10136"/>
        <dbReference type="Rhea" id="RHEA-COMP:13846"/>
        <dbReference type="ChEBI" id="CHEBI:30616"/>
        <dbReference type="ChEBI" id="CHEBI:33019"/>
        <dbReference type="ChEBI" id="CHEBI:46858"/>
        <dbReference type="ChEBI" id="CHEBI:83624"/>
        <dbReference type="EC" id="2.7.7.108"/>
    </reaction>
</comment>
<dbReference type="Proteomes" id="UP000029661">
    <property type="component" value="Chromosome"/>
</dbReference>
<dbReference type="STRING" id="2162.BRM9_1446"/>
<dbReference type="InterPro" id="IPR002008">
    <property type="entry name" value="DNA_pol_X_beta-like"/>
</dbReference>
<dbReference type="SUPFAM" id="SSF89550">
    <property type="entry name" value="PHP domain-like"/>
    <property type="match status" value="1"/>
</dbReference>
<evidence type="ECO:0000256" key="3">
    <source>
        <dbReference type="ARBA" id="ARBA00012417"/>
    </source>
</evidence>
<evidence type="ECO:0000256" key="10">
    <source>
        <dbReference type="ARBA" id="ARBA00022705"/>
    </source>
</evidence>
<comment type="subcellular location">
    <subcellularLocation>
        <location evidence="2">Cytoplasm</location>
    </subcellularLocation>
</comment>
<evidence type="ECO:0000313" key="28">
    <source>
        <dbReference type="EMBL" id="AIS32260.1"/>
    </source>
</evidence>
<evidence type="ECO:0000256" key="1">
    <source>
        <dbReference type="ARBA" id="ARBA00001946"/>
    </source>
</evidence>
<dbReference type="GO" id="GO:0042578">
    <property type="term" value="F:phosphoric ester hydrolase activity"/>
    <property type="evidence" value="ECO:0007669"/>
    <property type="project" value="TreeGrafter"/>
</dbReference>
<dbReference type="RefSeq" id="WP_048085290.1">
    <property type="nucleotide sequence ID" value="NZ_CP006933.1"/>
</dbReference>
<evidence type="ECO:0000256" key="21">
    <source>
        <dbReference type="ARBA" id="ARBA00045548"/>
    </source>
</evidence>
<dbReference type="InterPro" id="IPR043519">
    <property type="entry name" value="NT_sf"/>
</dbReference>
<dbReference type="EC" id="2.7.7.108" evidence="16"/>
<dbReference type="SUPFAM" id="SSF81301">
    <property type="entry name" value="Nucleotidyltransferase"/>
    <property type="match status" value="1"/>
</dbReference>
<dbReference type="InterPro" id="IPR002054">
    <property type="entry name" value="DNA-dir_DNA_pol_X"/>
</dbReference>
<reference evidence="28 29" key="1">
    <citation type="submission" date="2013-12" db="EMBL/GenBank/DDBJ databases">
        <title>The complete genome sequence of Methanobacterium sp. BRM9.</title>
        <authorList>
            <consortium name="Pastoral Greenhouse Gas Research Consortium"/>
            <person name="Kelly W.J."/>
            <person name="Leahy S.C."/>
            <person name="Perry R."/>
            <person name="Li D."/>
            <person name="Altermann E."/>
            <person name="Lambie S.C."/>
            <person name="Attwood G.T."/>
        </authorList>
    </citation>
    <scope>NUCLEOTIDE SEQUENCE [LARGE SCALE GENOMIC DNA]</scope>
    <source>
        <strain evidence="28 29">BRM9</strain>
    </source>
</reference>
<evidence type="ECO:0000256" key="19">
    <source>
        <dbReference type="ARBA" id="ARBA00044632"/>
    </source>
</evidence>
<keyword evidence="10" id="KW-0235">DNA replication</keyword>
<feature type="domain" description="DNA-directed DNA polymerase X" evidence="27">
    <location>
        <begin position="1"/>
        <end position="312"/>
    </location>
</feature>
<dbReference type="InterPro" id="IPR004013">
    <property type="entry name" value="PHP_dom"/>
</dbReference>
<evidence type="ECO:0000256" key="4">
    <source>
        <dbReference type="ARBA" id="ARBA00012720"/>
    </source>
</evidence>
<feature type="domain" description="Helix-hairpin-helix DNA-binding motif class 1" evidence="25">
    <location>
        <begin position="125"/>
        <end position="144"/>
    </location>
</feature>
<gene>
    <name evidence="28" type="ORF">BRM9_1446</name>
</gene>
<evidence type="ECO:0000313" key="29">
    <source>
        <dbReference type="Proteomes" id="UP000029661"/>
    </source>
</evidence>
<evidence type="ECO:0000256" key="17">
    <source>
        <dbReference type="ARBA" id="ARBA00035717"/>
    </source>
</evidence>
<dbReference type="EC" id="2.7.7.7" evidence="3"/>
<dbReference type="CDD" id="cd00141">
    <property type="entry name" value="NT_POLXc"/>
    <property type="match status" value="1"/>
</dbReference>
<comment type="catalytic activity">
    <reaction evidence="20">
        <text>a 5'-end 2'-deoxyribose-2'-deoxyribonucleotide-DNA = (2E,4S)-4-hydroxypenten-2-al-5-phosphate + a 5'-end 5'-phospho-2'-deoxyribonucleoside-DNA + H(+)</text>
        <dbReference type="Rhea" id="RHEA:76255"/>
        <dbReference type="Rhea" id="RHEA-COMP:13180"/>
        <dbReference type="Rhea" id="RHEA-COMP:18657"/>
        <dbReference type="ChEBI" id="CHEBI:15378"/>
        <dbReference type="ChEBI" id="CHEBI:136412"/>
        <dbReference type="ChEBI" id="CHEBI:195194"/>
        <dbReference type="ChEBI" id="CHEBI:195195"/>
    </reaction>
</comment>
<keyword evidence="9" id="KW-0548">Nucleotidyltransferase</keyword>
<feature type="domain" description="Helix-hairpin-helix DNA-binding motif class 1" evidence="25">
    <location>
        <begin position="90"/>
        <end position="109"/>
    </location>
</feature>
<dbReference type="SMART" id="SM00481">
    <property type="entry name" value="POLIIIAc"/>
    <property type="match status" value="1"/>
</dbReference>
<dbReference type="InterPro" id="IPR003583">
    <property type="entry name" value="Hlx-hairpin-Hlx_DNA-bd_motif"/>
</dbReference>
<dbReference type="PIRSF" id="PIRSF005047">
    <property type="entry name" value="UCP005047_YshC"/>
    <property type="match status" value="1"/>
</dbReference>
<dbReference type="PRINTS" id="PR00870">
    <property type="entry name" value="DNAPOLXBETA"/>
</dbReference>
<dbReference type="InterPro" id="IPR016195">
    <property type="entry name" value="Pol/histidinol_Pase-like"/>
</dbReference>
<dbReference type="Pfam" id="PF14520">
    <property type="entry name" value="HHH_5"/>
    <property type="match status" value="1"/>
</dbReference>
<dbReference type="GO" id="GO:0008270">
    <property type="term" value="F:zinc ion binding"/>
    <property type="evidence" value="ECO:0007669"/>
    <property type="project" value="TreeGrafter"/>
</dbReference>
<evidence type="ECO:0000256" key="7">
    <source>
        <dbReference type="ARBA" id="ARBA00022634"/>
    </source>
</evidence>
<dbReference type="Pfam" id="PF14716">
    <property type="entry name" value="HHH_8"/>
    <property type="match status" value="1"/>
</dbReference>
<organism evidence="28 29">
    <name type="scientific">Methanobacterium formicicum</name>
    <dbReference type="NCBI Taxonomy" id="2162"/>
    <lineage>
        <taxon>Archaea</taxon>
        <taxon>Methanobacteriati</taxon>
        <taxon>Methanobacteriota</taxon>
        <taxon>Methanomada group</taxon>
        <taxon>Methanobacteria</taxon>
        <taxon>Methanobacteriales</taxon>
        <taxon>Methanobacteriaceae</taxon>
        <taxon>Methanobacterium</taxon>
    </lineage>
</organism>
<dbReference type="InterPro" id="IPR010996">
    <property type="entry name" value="HHH_MUS81"/>
</dbReference>
<dbReference type="KEGG" id="mfc:BRM9_1446"/>
<evidence type="ECO:0000256" key="20">
    <source>
        <dbReference type="ARBA" id="ARBA00044678"/>
    </source>
</evidence>
<dbReference type="NCBIfam" id="NF006375">
    <property type="entry name" value="PRK08609.1"/>
    <property type="match status" value="1"/>
</dbReference>
<evidence type="ECO:0000256" key="24">
    <source>
        <dbReference type="ARBA" id="ARBA00049244"/>
    </source>
</evidence>
<dbReference type="InterPro" id="IPR003141">
    <property type="entry name" value="Pol/His_phosphatase_N"/>
</dbReference>
<dbReference type="GO" id="GO:0140078">
    <property type="term" value="F:class I DNA-(apurinic or apyrimidinic site) endonuclease activity"/>
    <property type="evidence" value="ECO:0007669"/>
    <property type="project" value="UniProtKB-EC"/>
</dbReference>
<protein>
    <recommendedName>
        <fullName evidence="5">DNA polymerase beta</fullName>
        <ecNumber evidence="16">2.7.7.108</ecNumber>
        <ecNumber evidence="3">2.7.7.7</ecNumber>
        <ecNumber evidence="4">4.2.99.18</ecNumber>
    </recommendedName>
    <alternativeName>
        <fullName evidence="17">5'-deoxyribose-phosphate lyase</fullName>
    </alternativeName>
    <alternativeName>
        <fullName evidence="18">AP lyase</fullName>
    </alternativeName>
</protein>
<dbReference type="InterPro" id="IPR047967">
    <property type="entry name" value="PolX_PHP"/>
</dbReference>
<dbReference type="GeneID" id="24792609"/>
<name>A0A089ZGK9_METFO</name>
<dbReference type="SMART" id="SM00278">
    <property type="entry name" value="HhH1"/>
    <property type="match status" value="3"/>
</dbReference>
<feature type="domain" description="Helix-hairpin-helix DNA-binding motif class 1" evidence="25">
    <location>
        <begin position="50"/>
        <end position="69"/>
    </location>
</feature>
<comment type="cofactor">
    <cofactor evidence="1">
        <name>Mg(2+)</name>
        <dbReference type="ChEBI" id="CHEBI:18420"/>
    </cofactor>
</comment>
<dbReference type="GO" id="GO:0003887">
    <property type="term" value="F:DNA-directed DNA polymerase activity"/>
    <property type="evidence" value="ECO:0007669"/>
    <property type="project" value="UniProtKB-KW"/>
</dbReference>
<evidence type="ECO:0000256" key="22">
    <source>
        <dbReference type="ARBA" id="ARBA00047518"/>
    </source>
</evidence>
<evidence type="ECO:0000259" key="26">
    <source>
        <dbReference type="SMART" id="SM00481"/>
    </source>
</evidence>
<feature type="domain" description="Polymerase/histidinol phosphatase N-terminal" evidence="26">
    <location>
        <begin position="336"/>
        <end position="414"/>
    </location>
</feature>
<evidence type="ECO:0000256" key="8">
    <source>
        <dbReference type="ARBA" id="ARBA00022679"/>
    </source>
</evidence>
<evidence type="ECO:0000256" key="12">
    <source>
        <dbReference type="ARBA" id="ARBA00022843"/>
    </source>
</evidence>
<evidence type="ECO:0000256" key="18">
    <source>
        <dbReference type="ARBA" id="ARBA00035726"/>
    </source>
</evidence>
<dbReference type="CDD" id="cd07436">
    <property type="entry name" value="PHP_PolX"/>
    <property type="match status" value="1"/>
</dbReference>
<evidence type="ECO:0000256" key="6">
    <source>
        <dbReference type="ARBA" id="ARBA00022481"/>
    </source>
</evidence>
<dbReference type="SUPFAM" id="SSF47802">
    <property type="entry name" value="DNA polymerase beta, N-terminal domain-like"/>
    <property type="match status" value="1"/>
</dbReference>
<comment type="catalytic activity">
    <reaction evidence="22">
        <text>O-(5'-adenylyl)-L-tyrosyl-[protein] + ATP = O-[5'-(adenylyl-(5'-&gt;3')-adenylyl)]-L-tyrosyl-[protein] + diphosphate</text>
        <dbReference type="Rhea" id="RHEA:66528"/>
        <dbReference type="Rhea" id="RHEA-COMP:13846"/>
        <dbReference type="Rhea" id="RHEA-COMP:17046"/>
        <dbReference type="ChEBI" id="CHEBI:30616"/>
        <dbReference type="ChEBI" id="CHEBI:33019"/>
        <dbReference type="ChEBI" id="CHEBI:83624"/>
        <dbReference type="ChEBI" id="CHEBI:167160"/>
    </reaction>
</comment>
<dbReference type="GO" id="GO:0005829">
    <property type="term" value="C:cytosol"/>
    <property type="evidence" value="ECO:0007669"/>
    <property type="project" value="TreeGrafter"/>
</dbReference>
<comment type="catalytic activity">
    <reaction evidence="19">
        <text>2'-deoxyribonucleotide-(2'-deoxyribose 5'-phosphate)-2'-deoxyribonucleotide-DNA = a 3'-end 2'-deoxyribonucleotide-(2,3-dehydro-2,3-deoxyribose 5'-phosphate)-DNA + a 5'-end 5'-phospho-2'-deoxyribonucleoside-DNA + H(+)</text>
        <dbReference type="Rhea" id="RHEA:66592"/>
        <dbReference type="Rhea" id="RHEA-COMP:13180"/>
        <dbReference type="Rhea" id="RHEA-COMP:16897"/>
        <dbReference type="Rhea" id="RHEA-COMP:17067"/>
        <dbReference type="ChEBI" id="CHEBI:15378"/>
        <dbReference type="ChEBI" id="CHEBI:136412"/>
        <dbReference type="ChEBI" id="CHEBI:157695"/>
        <dbReference type="ChEBI" id="CHEBI:167181"/>
        <dbReference type="EC" id="4.2.99.18"/>
    </reaction>
</comment>
<dbReference type="GO" id="GO:0006281">
    <property type="term" value="P:DNA repair"/>
    <property type="evidence" value="ECO:0007669"/>
    <property type="project" value="UniProtKB-KW"/>
</dbReference>
<evidence type="ECO:0000256" key="14">
    <source>
        <dbReference type="ARBA" id="ARBA00023053"/>
    </source>
</evidence>